<accession>A0ACC3DSH0</accession>
<dbReference type="Proteomes" id="UP001186974">
    <property type="component" value="Unassembled WGS sequence"/>
</dbReference>
<comment type="caution">
    <text evidence="1">The sequence shown here is derived from an EMBL/GenBank/DDBJ whole genome shotgun (WGS) entry which is preliminary data.</text>
</comment>
<sequence>MEFGLTEAESTMDTEYDVPVAGSGVAAFEGERSVVGAPVPKTPKTPKTSKKRGVAEGDETTPSKKTKQVRPPTDTLRTLSGSHLLTPRSDSQEGF</sequence>
<name>A0ACC3DSH0_9PEZI</name>
<dbReference type="EMBL" id="JAWDJW010001022">
    <property type="protein sequence ID" value="KAK3079623.1"/>
    <property type="molecule type" value="Genomic_DNA"/>
</dbReference>
<organism evidence="1 2">
    <name type="scientific">Coniosporium uncinatum</name>
    <dbReference type="NCBI Taxonomy" id="93489"/>
    <lineage>
        <taxon>Eukaryota</taxon>
        <taxon>Fungi</taxon>
        <taxon>Dikarya</taxon>
        <taxon>Ascomycota</taxon>
        <taxon>Pezizomycotina</taxon>
        <taxon>Dothideomycetes</taxon>
        <taxon>Dothideomycetes incertae sedis</taxon>
        <taxon>Coniosporium</taxon>
    </lineage>
</organism>
<protein>
    <submittedName>
        <fullName evidence="1">Uncharacterized protein</fullName>
    </submittedName>
</protein>
<gene>
    <name evidence="1" type="ORF">LTS18_004389</name>
</gene>
<reference evidence="1" key="1">
    <citation type="submission" date="2024-09" db="EMBL/GenBank/DDBJ databases">
        <title>Black Yeasts Isolated from many extreme environments.</title>
        <authorList>
            <person name="Coleine C."/>
            <person name="Stajich J.E."/>
            <person name="Selbmann L."/>
        </authorList>
    </citation>
    <scope>NUCLEOTIDE SEQUENCE</scope>
    <source>
        <strain evidence="1">CCFEE 5737</strain>
    </source>
</reference>
<evidence type="ECO:0000313" key="2">
    <source>
        <dbReference type="Proteomes" id="UP001186974"/>
    </source>
</evidence>
<proteinExistence type="predicted"/>
<keyword evidence="2" id="KW-1185">Reference proteome</keyword>
<evidence type="ECO:0000313" key="1">
    <source>
        <dbReference type="EMBL" id="KAK3079623.1"/>
    </source>
</evidence>